<evidence type="ECO:0000313" key="2">
    <source>
        <dbReference type="Proteomes" id="UP000053239"/>
    </source>
</evidence>
<dbReference type="AlphaFoldDB" id="A0A0J9U326"/>
<dbReference type="Pfam" id="PF05795">
    <property type="entry name" value="Plasmodium_Vir"/>
    <property type="match status" value="1"/>
</dbReference>
<reference evidence="1 2" key="1">
    <citation type="submission" date="2011-09" db="EMBL/GenBank/DDBJ databases">
        <title>The Genome Sequence of Plasmodium vivax North Korean.</title>
        <authorList>
            <consortium name="The Broad Institute Genome Sequencing Platform"/>
            <consortium name="The Broad Institute Genome Sequencing Center for Infectious Disease"/>
            <person name="Neafsey D."/>
            <person name="Carlton J."/>
            <person name="Barnwell J."/>
            <person name="Collins W."/>
            <person name="Escalante A."/>
            <person name="Mullikin J."/>
            <person name="Saul A."/>
            <person name="Guigo R."/>
            <person name="Camara F."/>
            <person name="Young S.K."/>
            <person name="Zeng Q."/>
            <person name="Gargeya S."/>
            <person name="Fitzgerald M."/>
            <person name="Haas B."/>
            <person name="Abouelleil A."/>
            <person name="Alvarado L."/>
            <person name="Arachchi H.M."/>
            <person name="Berlin A."/>
            <person name="Brown A."/>
            <person name="Chapman S.B."/>
            <person name="Chen Z."/>
            <person name="Dunbar C."/>
            <person name="Freedman E."/>
            <person name="Gearin G."/>
            <person name="Gellesch M."/>
            <person name="Goldberg J."/>
            <person name="Griggs A."/>
            <person name="Gujja S."/>
            <person name="Heiman D."/>
            <person name="Howarth C."/>
            <person name="Larson L."/>
            <person name="Lui A."/>
            <person name="MacDonald P.J.P."/>
            <person name="Montmayeur A."/>
            <person name="Murphy C."/>
            <person name="Neiman D."/>
            <person name="Pearson M."/>
            <person name="Priest M."/>
            <person name="Roberts A."/>
            <person name="Saif S."/>
            <person name="Shea T."/>
            <person name="Shenoy N."/>
            <person name="Sisk P."/>
            <person name="Stolte C."/>
            <person name="Sykes S."/>
            <person name="Wortman J."/>
            <person name="Nusbaum C."/>
            <person name="Birren B."/>
        </authorList>
    </citation>
    <scope>NUCLEOTIDE SEQUENCE [LARGE SCALE GENOMIC DNA]</scope>
    <source>
        <strain evidence="1 2">North Korean</strain>
    </source>
</reference>
<proteinExistence type="predicted"/>
<evidence type="ECO:0000313" key="1">
    <source>
        <dbReference type="EMBL" id="KNA02395.1"/>
    </source>
</evidence>
<accession>A0A0J9U326</accession>
<name>A0A0J9U326_PLAVI</name>
<dbReference type="EMBL" id="KQ235189">
    <property type="protein sequence ID" value="KNA02395.1"/>
    <property type="molecule type" value="Genomic_DNA"/>
</dbReference>
<protein>
    <submittedName>
        <fullName evidence="1">Uncharacterized protein</fullName>
    </submittedName>
</protein>
<organism evidence="1 2">
    <name type="scientific">Plasmodium vivax North Korean</name>
    <dbReference type="NCBI Taxonomy" id="1035514"/>
    <lineage>
        <taxon>Eukaryota</taxon>
        <taxon>Sar</taxon>
        <taxon>Alveolata</taxon>
        <taxon>Apicomplexa</taxon>
        <taxon>Aconoidasida</taxon>
        <taxon>Haemosporida</taxon>
        <taxon>Plasmodiidae</taxon>
        <taxon>Plasmodium</taxon>
        <taxon>Plasmodium (Plasmodium)</taxon>
    </lineage>
</organism>
<sequence>MKERLQMYLEKNIYNMITISYIINRYYVEKYQTIINKENIKSYTSNFSYNYFERGDNGCEHLEFYTNIKEELKLRCQYYNFPDISEKIVRALCYIYNRKKNRPAYFNEDLCWYLYYWLGDKIYPLVKNKTIFSNIIRVIYEELYTNIPELFTVCNHVYSSINQDNFKNNKVLFDYSKDYQNIQIDTPHAETTCDKDYKEYMEKYISMYKEAYSDCYNGERNKFDCVYFSTLFEKEQYETLSSFRCIQNDKGRMFSGVQKLSEEQPPALAQIVPQATARTSDIYLNATRDSGLSRNHISDSPENPVTIQPVPIEDTAEGGASKTIAGSVVPVLGVSSFSLLLYKVSENIIEIHIIMIYTYLHYF</sequence>
<dbReference type="InterPro" id="IPR008780">
    <property type="entry name" value="Plasmodium_Vir"/>
</dbReference>
<gene>
    <name evidence="1" type="ORF">PVNG_01549</name>
</gene>
<dbReference type="Proteomes" id="UP000053239">
    <property type="component" value="Unassembled WGS sequence"/>
</dbReference>